<accession>A0A3M7SU82</accession>
<proteinExistence type="predicted"/>
<dbReference type="AlphaFoldDB" id="A0A3M7SU82"/>
<dbReference type="InterPro" id="IPR012337">
    <property type="entry name" value="RNaseH-like_sf"/>
</dbReference>
<sequence length="108" mass="12114">MIKCSISCDAWISISNESFLGVTCHFVTKNFEFKSLILSLQYLKEDHNSHFIFDLGEKLMGVISDSGANFKSAVSQFPDNVIKLPCAGHKLKCVSDLIKIKEISEKKQ</sequence>
<dbReference type="OrthoDB" id="2438421at2759"/>
<organism evidence="1 2">
    <name type="scientific">Brachionus plicatilis</name>
    <name type="common">Marine rotifer</name>
    <name type="synonym">Brachionus muelleri</name>
    <dbReference type="NCBI Taxonomy" id="10195"/>
    <lineage>
        <taxon>Eukaryota</taxon>
        <taxon>Metazoa</taxon>
        <taxon>Spiralia</taxon>
        <taxon>Gnathifera</taxon>
        <taxon>Rotifera</taxon>
        <taxon>Eurotatoria</taxon>
        <taxon>Monogononta</taxon>
        <taxon>Pseudotrocha</taxon>
        <taxon>Ploima</taxon>
        <taxon>Brachionidae</taxon>
        <taxon>Brachionus</taxon>
    </lineage>
</organism>
<dbReference type="SUPFAM" id="SSF53098">
    <property type="entry name" value="Ribonuclease H-like"/>
    <property type="match status" value="1"/>
</dbReference>
<dbReference type="Proteomes" id="UP000276133">
    <property type="component" value="Unassembled WGS sequence"/>
</dbReference>
<gene>
    <name evidence="1" type="ORF">BpHYR1_043646</name>
</gene>
<evidence type="ECO:0000313" key="2">
    <source>
        <dbReference type="Proteomes" id="UP000276133"/>
    </source>
</evidence>
<reference evidence="1 2" key="1">
    <citation type="journal article" date="2018" name="Sci. Rep.">
        <title>Genomic signatures of local adaptation to the degree of environmental predictability in rotifers.</title>
        <authorList>
            <person name="Franch-Gras L."/>
            <person name="Hahn C."/>
            <person name="Garcia-Roger E.M."/>
            <person name="Carmona M.J."/>
            <person name="Serra M."/>
            <person name="Gomez A."/>
        </authorList>
    </citation>
    <scope>NUCLEOTIDE SEQUENCE [LARGE SCALE GENOMIC DNA]</scope>
    <source>
        <strain evidence="1">HYR1</strain>
    </source>
</reference>
<name>A0A3M7SU82_BRAPC</name>
<dbReference type="PANTHER" id="PTHR47501">
    <property type="entry name" value="TRANSPOSASE-RELATED"/>
    <property type="match status" value="1"/>
</dbReference>
<keyword evidence="2" id="KW-1185">Reference proteome</keyword>
<comment type="caution">
    <text evidence="1">The sequence shown here is derived from an EMBL/GenBank/DDBJ whole genome shotgun (WGS) entry which is preliminary data.</text>
</comment>
<dbReference type="EMBL" id="REGN01000761">
    <property type="protein sequence ID" value="RNA39316.1"/>
    <property type="molecule type" value="Genomic_DNA"/>
</dbReference>
<protein>
    <submittedName>
        <fullName evidence="1">Zinc finger BED domain-containing 4-like</fullName>
    </submittedName>
</protein>
<evidence type="ECO:0000313" key="1">
    <source>
        <dbReference type="EMBL" id="RNA39316.1"/>
    </source>
</evidence>